<dbReference type="AlphaFoldDB" id="A0A7M3MH40"/>
<reference evidence="1 2" key="1">
    <citation type="submission" date="2018-06" db="EMBL/GenBank/DDBJ databases">
        <title>Complete genome of Desulfovibrio indonesiensis P37SLT.</title>
        <authorList>
            <person name="Crispim J.S."/>
            <person name="Vidigal P.M.P."/>
            <person name="Silva L.C.F."/>
            <person name="Laguardia C.N."/>
            <person name="Araujo L.C."/>
            <person name="Dias R.S."/>
            <person name="Sousa M.P."/>
            <person name="Paula S.O."/>
            <person name="Silva C."/>
        </authorList>
    </citation>
    <scope>NUCLEOTIDE SEQUENCE [LARGE SCALE GENOMIC DNA]</scope>
    <source>
        <strain evidence="1 2">P37SLT</strain>
    </source>
</reference>
<evidence type="ECO:0000313" key="2">
    <source>
        <dbReference type="Proteomes" id="UP000448292"/>
    </source>
</evidence>
<organism evidence="1 2">
    <name type="scientific">Oceanidesulfovibrio indonesiensis</name>
    <dbReference type="NCBI Taxonomy" id="54767"/>
    <lineage>
        <taxon>Bacteria</taxon>
        <taxon>Pseudomonadati</taxon>
        <taxon>Thermodesulfobacteriota</taxon>
        <taxon>Desulfovibrionia</taxon>
        <taxon>Desulfovibrionales</taxon>
        <taxon>Desulfovibrionaceae</taxon>
        <taxon>Oceanidesulfovibrio</taxon>
    </lineage>
</organism>
<dbReference type="EMBL" id="QMIE01000004">
    <property type="protein sequence ID" value="TVM18370.1"/>
    <property type="molecule type" value="Genomic_DNA"/>
</dbReference>
<dbReference type="Pfam" id="PF02566">
    <property type="entry name" value="OsmC"/>
    <property type="match status" value="1"/>
</dbReference>
<dbReference type="SUPFAM" id="SSF82784">
    <property type="entry name" value="OsmC-like"/>
    <property type="match status" value="1"/>
</dbReference>
<dbReference type="InterPro" id="IPR003718">
    <property type="entry name" value="OsmC/Ohr_fam"/>
</dbReference>
<name>A0A7M3MH40_9BACT</name>
<dbReference type="RefSeq" id="WP_144302372.1">
    <property type="nucleotide sequence ID" value="NZ_QMIE01000004.1"/>
</dbReference>
<comment type="caution">
    <text evidence="1">The sequence shown here is derived from an EMBL/GenBank/DDBJ whole genome shotgun (WGS) entry which is preliminary data.</text>
</comment>
<protein>
    <submittedName>
        <fullName evidence="1">OsmC family peroxiredoxin</fullName>
    </submittedName>
</protein>
<sequence length="186" mass="20408">MAGKIVNGVNVDALAETIEAIKKDPEIAAFKFRVKNTWRNGTQNHATIQGFYGAKEEHPDRKARLDYDIDEPPVLMGEDKGPNPVEFLLVGLSGCITTAFVANAAARGIVIHSLEAELEGDLDIRGFLDLDKDVPPGYKEIRFRFTIDADATEEELQELAQYARDHSPVASTIMRATPVTVSLAGR</sequence>
<dbReference type="InterPro" id="IPR052924">
    <property type="entry name" value="OsmC/Ohr_hydroprdx_reductase"/>
</dbReference>
<gene>
    <name evidence="1" type="ORF">DPQ33_06355</name>
</gene>
<dbReference type="PANTHER" id="PTHR35368:SF1">
    <property type="entry name" value="HYDROPEROXIDE REDUCTASE"/>
    <property type="match status" value="1"/>
</dbReference>
<dbReference type="OrthoDB" id="5356953at2"/>
<dbReference type="InterPro" id="IPR036102">
    <property type="entry name" value="OsmC/Ohrsf"/>
</dbReference>
<dbReference type="Proteomes" id="UP000448292">
    <property type="component" value="Unassembled WGS sequence"/>
</dbReference>
<proteinExistence type="predicted"/>
<dbReference type="InterPro" id="IPR015946">
    <property type="entry name" value="KH_dom-like_a/b"/>
</dbReference>
<accession>A0A7M3MH40</accession>
<evidence type="ECO:0000313" key="1">
    <source>
        <dbReference type="EMBL" id="TVM18370.1"/>
    </source>
</evidence>
<keyword evidence="2" id="KW-1185">Reference proteome</keyword>
<dbReference type="PANTHER" id="PTHR35368">
    <property type="entry name" value="HYDROPEROXIDE REDUCTASE"/>
    <property type="match status" value="1"/>
</dbReference>
<dbReference type="Gene3D" id="3.30.300.20">
    <property type="match status" value="1"/>
</dbReference>